<dbReference type="Pfam" id="PF13349">
    <property type="entry name" value="DUF4097"/>
    <property type="match status" value="1"/>
</dbReference>
<dbReference type="RefSeq" id="WP_161698609.1">
    <property type="nucleotide sequence ID" value="NZ_JAAAHS010000117.1"/>
</dbReference>
<dbReference type="PROSITE" id="PS51257">
    <property type="entry name" value="PROKAR_LIPOPROTEIN"/>
    <property type="match status" value="1"/>
</dbReference>
<evidence type="ECO:0000259" key="2">
    <source>
        <dbReference type="Pfam" id="PF13349"/>
    </source>
</evidence>
<keyword evidence="1" id="KW-0732">Signal</keyword>
<sequence length="253" mass="26786">MSVRTVRIHRPVAVLGAALAAVVLLSGCGASAGDDDDPEKRSFPLQGRTLTIDSDDSALDVVAADVDEVRVTRWFEGSTVLGEDPEVTWAMDGDTLQLRVNCDGFVSACSARHRIEVPREAGVRVLNKDGEVTAEGLRTAVRIRSDDGRVTVKDTSGPLELRAADGAVDVVDVDSRRIDARSDDGRVRLGLRTVPDRVEAHSEDGAVSVDLPDGAYKVAASSGDGSVDVGVKRDDSSTHIVNVRSEDGGVEVN</sequence>
<proteinExistence type="predicted"/>
<reference evidence="3" key="1">
    <citation type="submission" date="2020-01" db="EMBL/GenBank/DDBJ databases">
        <title>Whole-genome analyses of novel actinobacteria.</title>
        <authorList>
            <person name="Sahin N."/>
        </authorList>
    </citation>
    <scope>NUCLEOTIDE SEQUENCE</scope>
    <source>
        <strain evidence="3">YC537</strain>
    </source>
</reference>
<evidence type="ECO:0000313" key="4">
    <source>
        <dbReference type="Proteomes" id="UP000598297"/>
    </source>
</evidence>
<comment type="caution">
    <text evidence="3">The sequence shown here is derived from an EMBL/GenBank/DDBJ whole genome shotgun (WGS) entry which is preliminary data.</text>
</comment>
<dbReference type="Proteomes" id="UP000598297">
    <property type="component" value="Unassembled WGS sequence"/>
</dbReference>
<dbReference type="AlphaFoldDB" id="A0A964UPQ8"/>
<name>A0A964UPQ8_9ACTN</name>
<evidence type="ECO:0000313" key="3">
    <source>
        <dbReference type="EMBL" id="NBE53059.1"/>
    </source>
</evidence>
<dbReference type="EMBL" id="JAAAHS010000117">
    <property type="protein sequence ID" value="NBE53059.1"/>
    <property type="molecule type" value="Genomic_DNA"/>
</dbReference>
<dbReference type="InterPro" id="IPR025164">
    <property type="entry name" value="Toastrack_DUF4097"/>
</dbReference>
<feature type="signal peptide" evidence="1">
    <location>
        <begin position="1"/>
        <end position="32"/>
    </location>
</feature>
<feature type="chain" id="PRO_5037307528" evidence="1">
    <location>
        <begin position="33"/>
        <end position="253"/>
    </location>
</feature>
<keyword evidence="4" id="KW-1185">Reference proteome</keyword>
<feature type="domain" description="DUF4097" evidence="2">
    <location>
        <begin position="122"/>
        <end position="245"/>
    </location>
</feature>
<gene>
    <name evidence="3" type="ORF">GUY60_16850</name>
</gene>
<evidence type="ECO:0000256" key="1">
    <source>
        <dbReference type="SAM" id="SignalP"/>
    </source>
</evidence>
<protein>
    <submittedName>
        <fullName evidence="3">DUF4097 family beta strand repeat protein</fullName>
    </submittedName>
</protein>
<organism evidence="3 4">
    <name type="scientific">Streptomyces boluensis</name>
    <dbReference type="NCBI Taxonomy" id="1775135"/>
    <lineage>
        <taxon>Bacteria</taxon>
        <taxon>Bacillati</taxon>
        <taxon>Actinomycetota</taxon>
        <taxon>Actinomycetes</taxon>
        <taxon>Kitasatosporales</taxon>
        <taxon>Streptomycetaceae</taxon>
        <taxon>Streptomyces</taxon>
    </lineage>
</organism>
<dbReference type="OrthoDB" id="5243271at2"/>
<accession>A0A964UPQ8</accession>